<protein>
    <recommendedName>
        <fullName evidence="5">Glycosyltransferase RgtA/B/C/D-like domain-containing protein</fullName>
    </recommendedName>
</protein>
<feature type="compositionally biased region" description="Low complexity" evidence="1">
    <location>
        <begin position="1"/>
        <end position="20"/>
    </location>
</feature>
<evidence type="ECO:0008006" key="5">
    <source>
        <dbReference type="Google" id="ProtNLM"/>
    </source>
</evidence>
<dbReference type="EMBL" id="JBEGDP010000003">
    <property type="protein sequence ID" value="MEQ7846584.1"/>
    <property type="molecule type" value="Genomic_DNA"/>
</dbReference>
<feature type="transmembrane region" description="Helical" evidence="2">
    <location>
        <begin position="340"/>
        <end position="360"/>
    </location>
</feature>
<evidence type="ECO:0000313" key="3">
    <source>
        <dbReference type="EMBL" id="MEQ7846584.1"/>
    </source>
</evidence>
<keyword evidence="4" id="KW-1185">Reference proteome</keyword>
<keyword evidence="2" id="KW-0812">Transmembrane</keyword>
<evidence type="ECO:0000256" key="1">
    <source>
        <dbReference type="SAM" id="MobiDB-lite"/>
    </source>
</evidence>
<feature type="transmembrane region" description="Helical" evidence="2">
    <location>
        <begin position="36"/>
        <end position="57"/>
    </location>
</feature>
<keyword evidence="2" id="KW-0472">Membrane</keyword>
<name>A0ABV1NVT3_9ACTN</name>
<reference evidence="3 4" key="1">
    <citation type="submission" date="2024-02" db="EMBL/GenBank/DDBJ databases">
        <title>Full genome sequence of Nocardioides kribbensis.</title>
        <authorList>
            <person name="Poletto B.L."/>
            <person name="Silva G."/>
            <person name="Galante D."/>
            <person name="Campos K.R."/>
            <person name="Santos M.B.N."/>
            <person name="Sacchi C.T."/>
        </authorList>
    </citation>
    <scope>NUCLEOTIDE SEQUENCE [LARGE SCALE GENOMIC DNA]</scope>
    <source>
        <strain evidence="3 4">O4R</strain>
    </source>
</reference>
<feature type="transmembrane region" description="Helical" evidence="2">
    <location>
        <begin position="109"/>
        <end position="132"/>
    </location>
</feature>
<feature type="transmembrane region" description="Helical" evidence="2">
    <location>
        <begin position="241"/>
        <end position="261"/>
    </location>
</feature>
<feature type="transmembrane region" description="Helical" evidence="2">
    <location>
        <begin position="372"/>
        <end position="393"/>
    </location>
</feature>
<feature type="transmembrane region" description="Helical" evidence="2">
    <location>
        <begin position="313"/>
        <end position="331"/>
    </location>
</feature>
<gene>
    <name evidence="3" type="ORF">V6R90_04780</name>
</gene>
<feature type="transmembrane region" description="Helical" evidence="2">
    <location>
        <begin position="139"/>
        <end position="162"/>
    </location>
</feature>
<evidence type="ECO:0000313" key="4">
    <source>
        <dbReference type="Proteomes" id="UP001482520"/>
    </source>
</evidence>
<feature type="transmembrane region" description="Helical" evidence="2">
    <location>
        <begin position="414"/>
        <end position="434"/>
    </location>
</feature>
<keyword evidence="2" id="KW-1133">Transmembrane helix</keyword>
<proteinExistence type="predicted"/>
<evidence type="ECO:0000256" key="2">
    <source>
        <dbReference type="SAM" id="Phobius"/>
    </source>
</evidence>
<sequence length="625" mass="65856">MPDQPSTSTRTTSDDAAVSAPPARHDRPPATGARPLVLGACAILVAAHLALRAWALYPSWFYLDDLQMLDDAERSGLGAGLLLEPYDSQFMPLGRFLAWVVTTGGDVDWALAATTTLLLHLLAAAACVWMLVVLFGARWAVVPLLALYLSSAMTLPAAMWWAASLNALPLQVAFFSSVAAWTCYLRTGRLRWLLVTLVALSFGLLGYVKALVLLPMLAAYALGWFAEGGPARRARVLARRFWPALVGCTALAVAYLVHYLLRVPSLAEETSGSVAGGLAETMLGRSLSTGLLGGPWRWSDVNPPAGLADPPDLLVHLAWVALALGGLFVVLRRTGAARAWALLAAYAAASYVLLLVTRAPVVGEVAGLEYRYLSDVACAAVLCVGLAVLPLAGAPGSSRARDTPLLLVGVGPRVLTVATVAVVVAGVVSSVLYARIWHTDNPGETYLRTTQAEFAGLGAVDVADTVVPDEVVPGYLYPFNTTVRLLPVVVDNARFPSVTDRLVALDAQGRPRRAVIDPVAVAEEGPRPGCGWAVREGRSRTVPLDDTAFDYTWWVRVGYLSSAADTVAVEVGDRTVEAPVDAGLGSLYVEVTSAVSSVTLDGLSPGTTMCVDVVEVGTAVAGGPL</sequence>
<accession>A0ABV1NVT3</accession>
<dbReference type="Proteomes" id="UP001482520">
    <property type="component" value="Unassembled WGS sequence"/>
</dbReference>
<comment type="caution">
    <text evidence="3">The sequence shown here is derived from an EMBL/GenBank/DDBJ whole genome shotgun (WGS) entry which is preliminary data.</text>
</comment>
<organism evidence="3 4">
    <name type="scientific">Nocardioides kribbensis</name>
    <dbReference type="NCBI Taxonomy" id="305517"/>
    <lineage>
        <taxon>Bacteria</taxon>
        <taxon>Bacillati</taxon>
        <taxon>Actinomycetota</taxon>
        <taxon>Actinomycetes</taxon>
        <taxon>Propionibacteriales</taxon>
        <taxon>Nocardioidaceae</taxon>
        <taxon>Nocardioides</taxon>
    </lineage>
</organism>
<dbReference type="RefSeq" id="WP_349803941.1">
    <property type="nucleotide sequence ID" value="NZ_JBEGDP010000003.1"/>
</dbReference>
<feature type="transmembrane region" description="Helical" evidence="2">
    <location>
        <begin position="192"/>
        <end position="221"/>
    </location>
</feature>
<feature type="region of interest" description="Disordered" evidence="1">
    <location>
        <begin position="1"/>
        <end position="30"/>
    </location>
</feature>